<evidence type="ECO:0000313" key="2">
    <source>
        <dbReference type="Proteomes" id="UP000620262"/>
    </source>
</evidence>
<gene>
    <name evidence="1" type="ORF">H4W29_003765</name>
</gene>
<name>A0ABR9ITR0_RHIVS</name>
<dbReference type="RefSeq" id="WP_246517229.1">
    <property type="nucleotide sequence ID" value="NZ_JADBEC010000001.1"/>
</dbReference>
<evidence type="ECO:0008006" key="3">
    <source>
        <dbReference type="Google" id="ProtNLM"/>
    </source>
</evidence>
<sequence>MAASAPTPVTAPGCGDFLAQIKKKPLHAEFAGCNYAPDRQGKPLEATYRVSGRFAAATEAYLIKAVGLNRLKRSCCLWDSPASQYRDSIGRDFLISMVSEETMVSSRSEWPRIIVFEITVETFTEDM</sequence>
<dbReference type="Pfam" id="PF16310">
    <property type="entry name" value="DUF4952"/>
    <property type="match status" value="1"/>
</dbReference>
<keyword evidence="2" id="KW-1185">Reference proteome</keyword>
<evidence type="ECO:0000313" key="1">
    <source>
        <dbReference type="EMBL" id="MBE1506584.1"/>
    </source>
</evidence>
<dbReference type="EMBL" id="JADBEC010000001">
    <property type="protein sequence ID" value="MBE1506584.1"/>
    <property type="molecule type" value="Genomic_DNA"/>
</dbReference>
<dbReference type="InterPro" id="IPR032537">
    <property type="entry name" value="DUF4952"/>
</dbReference>
<organism evidence="1 2">
    <name type="scientific">Rhizobium viscosum</name>
    <name type="common">Arthrobacter viscosus</name>
    <dbReference type="NCBI Taxonomy" id="1673"/>
    <lineage>
        <taxon>Bacteria</taxon>
        <taxon>Pseudomonadati</taxon>
        <taxon>Pseudomonadota</taxon>
        <taxon>Alphaproteobacteria</taxon>
        <taxon>Hyphomicrobiales</taxon>
        <taxon>Rhizobiaceae</taxon>
        <taxon>Rhizobium/Agrobacterium group</taxon>
        <taxon>Rhizobium</taxon>
    </lineage>
</organism>
<comment type="caution">
    <text evidence="1">The sequence shown here is derived from an EMBL/GenBank/DDBJ whole genome shotgun (WGS) entry which is preliminary data.</text>
</comment>
<reference evidence="1 2" key="1">
    <citation type="submission" date="2020-10" db="EMBL/GenBank/DDBJ databases">
        <title>Sequencing the genomes of 1000 actinobacteria strains.</title>
        <authorList>
            <person name="Klenk H.-P."/>
        </authorList>
    </citation>
    <scope>NUCLEOTIDE SEQUENCE [LARGE SCALE GENOMIC DNA]</scope>
    <source>
        <strain evidence="1 2">DSM 7307</strain>
    </source>
</reference>
<proteinExistence type="predicted"/>
<accession>A0ABR9ITR0</accession>
<protein>
    <recommendedName>
        <fullName evidence="3">DUF3768 domain-containing protein</fullName>
    </recommendedName>
</protein>
<dbReference type="Proteomes" id="UP000620262">
    <property type="component" value="Unassembled WGS sequence"/>
</dbReference>